<proteinExistence type="predicted"/>
<reference evidence="2 3" key="1">
    <citation type="submission" date="2016-01" db="EMBL/GenBank/DDBJ databases">
        <title>Biosynthesis of antibiotic leucinostatins and their inhibition on Phytophthora in bio-control Purpureocillium lilacinum.</title>
        <authorList>
            <person name="Wang G."/>
            <person name="Liu Z."/>
            <person name="Lin R."/>
            <person name="Li E."/>
            <person name="Mao Z."/>
            <person name="Ling J."/>
            <person name="Yin W."/>
            <person name="Xie B."/>
        </authorList>
    </citation>
    <scope>NUCLEOTIDE SEQUENCE [LARGE SCALE GENOMIC DNA]</scope>
    <source>
        <strain evidence="2">PLBJ-1</strain>
    </source>
</reference>
<feature type="compositionally biased region" description="Basic and acidic residues" evidence="1">
    <location>
        <begin position="23"/>
        <end position="32"/>
    </location>
</feature>
<name>A0A179GBA2_PURLI</name>
<evidence type="ECO:0000256" key="1">
    <source>
        <dbReference type="SAM" id="MobiDB-lite"/>
    </source>
</evidence>
<feature type="region of interest" description="Disordered" evidence="1">
    <location>
        <begin position="1"/>
        <end position="120"/>
    </location>
</feature>
<organism evidence="2 3">
    <name type="scientific">Purpureocillium lilacinum</name>
    <name type="common">Paecilomyces lilacinus</name>
    <dbReference type="NCBI Taxonomy" id="33203"/>
    <lineage>
        <taxon>Eukaryota</taxon>
        <taxon>Fungi</taxon>
        <taxon>Dikarya</taxon>
        <taxon>Ascomycota</taxon>
        <taxon>Pezizomycotina</taxon>
        <taxon>Sordariomycetes</taxon>
        <taxon>Hypocreomycetidae</taxon>
        <taxon>Hypocreales</taxon>
        <taxon>Ophiocordycipitaceae</taxon>
        <taxon>Purpureocillium</taxon>
    </lineage>
</organism>
<evidence type="ECO:0000313" key="3">
    <source>
        <dbReference type="Proteomes" id="UP000078240"/>
    </source>
</evidence>
<protein>
    <submittedName>
        <fullName evidence="2">Uncharacterized protein</fullName>
    </submittedName>
</protein>
<dbReference type="AlphaFoldDB" id="A0A179GBA2"/>
<dbReference type="Proteomes" id="UP000078240">
    <property type="component" value="Unassembled WGS sequence"/>
</dbReference>
<feature type="compositionally biased region" description="Basic and acidic residues" evidence="1">
    <location>
        <begin position="106"/>
        <end position="115"/>
    </location>
</feature>
<evidence type="ECO:0000313" key="2">
    <source>
        <dbReference type="EMBL" id="OAQ74663.1"/>
    </source>
</evidence>
<dbReference type="EMBL" id="LSBH01000009">
    <property type="protein sequence ID" value="OAQ74663.1"/>
    <property type="molecule type" value="Genomic_DNA"/>
</dbReference>
<sequence length="131" mass="14552">MAGSWPAEEPGRKRWAPTFPASRDMRQDETGRKSKLQVLCEYVHKGTQQQRRPDGGDAGAAGRAVPERHGRRDICRQWDGTIPKPDDGRVGARTVVEGGRGGQATNEERPQRPDRFSGLYPSHLPTLFTCS</sequence>
<accession>A0A179GBA2</accession>
<feature type="compositionally biased region" description="Basic and acidic residues" evidence="1">
    <location>
        <begin position="65"/>
        <end position="76"/>
    </location>
</feature>
<comment type="caution">
    <text evidence="2">The sequence shown here is derived from an EMBL/GenBank/DDBJ whole genome shotgun (WGS) entry which is preliminary data.</text>
</comment>
<gene>
    <name evidence="2" type="ORF">VFPBJ_09958</name>
</gene>